<evidence type="ECO:0000256" key="1">
    <source>
        <dbReference type="ARBA" id="ARBA00001933"/>
    </source>
</evidence>
<comment type="catalytic activity">
    <reaction evidence="10 11">
        <text>L-histidinol phosphate + 2-oxoglutarate = 3-(imidazol-4-yl)-2-oxopropyl phosphate + L-glutamate</text>
        <dbReference type="Rhea" id="RHEA:23744"/>
        <dbReference type="ChEBI" id="CHEBI:16810"/>
        <dbReference type="ChEBI" id="CHEBI:29985"/>
        <dbReference type="ChEBI" id="CHEBI:57766"/>
        <dbReference type="ChEBI" id="CHEBI:57980"/>
        <dbReference type="EC" id="2.6.1.9"/>
    </reaction>
</comment>
<evidence type="ECO:0000256" key="2">
    <source>
        <dbReference type="ARBA" id="ARBA00005011"/>
    </source>
</evidence>
<keyword evidence="7 11" id="KW-0808">Transferase</keyword>
<evidence type="ECO:0000256" key="4">
    <source>
        <dbReference type="ARBA" id="ARBA00011738"/>
    </source>
</evidence>
<comment type="caution">
    <text evidence="13">The sequence shown here is derived from an EMBL/GenBank/DDBJ whole genome shotgun (WGS) entry which is preliminary data.</text>
</comment>
<dbReference type="Gene3D" id="3.40.640.10">
    <property type="entry name" value="Type I PLP-dependent aspartate aminotransferase-like (Major domain)"/>
    <property type="match status" value="1"/>
</dbReference>
<protein>
    <recommendedName>
        <fullName evidence="11">Histidinol-phosphate aminotransferase</fullName>
        <ecNumber evidence="11">2.6.1.9</ecNumber>
    </recommendedName>
    <alternativeName>
        <fullName evidence="11">Imidazole acetol-phosphate transaminase</fullName>
    </alternativeName>
</protein>
<evidence type="ECO:0000313" key="14">
    <source>
        <dbReference type="Proteomes" id="UP000189681"/>
    </source>
</evidence>
<dbReference type="PANTHER" id="PTHR42885:SF2">
    <property type="entry name" value="HISTIDINOL-PHOSPHATE AMINOTRANSFERASE"/>
    <property type="match status" value="1"/>
</dbReference>
<dbReference type="InterPro" id="IPR005861">
    <property type="entry name" value="HisP_aminotrans"/>
</dbReference>
<dbReference type="HAMAP" id="MF_01023">
    <property type="entry name" value="HisC_aminotrans_2"/>
    <property type="match status" value="1"/>
</dbReference>
<evidence type="ECO:0000256" key="10">
    <source>
        <dbReference type="ARBA" id="ARBA00047481"/>
    </source>
</evidence>
<dbReference type="GO" id="GO:0000105">
    <property type="term" value="P:L-histidine biosynthetic process"/>
    <property type="evidence" value="ECO:0007669"/>
    <property type="project" value="UniProtKB-UniRule"/>
</dbReference>
<accession>A0A1V4AVJ7</accession>
<dbReference type="GO" id="GO:0030170">
    <property type="term" value="F:pyridoxal phosphate binding"/>
    <property type="evidence" value="ECO:0007669"/>
    <property type="project" value="InterPro"/>
</dbReference>
<evidence type="ECO:0000256" key="3">
    <source>
        <dbReference type="ARBA" id="ARBA00007970"/>
    </source>
</evidence>
<comment type="subunit">
    <text evidence="4 11">Homodimer.</text>
</comment>
<comment type="pathway">
    <text evidence="2 11">Amino-acid biosynthesis; L-histidine biosynthesis; L-histidine from 5-phospho-alpha-D-ribose 1-diphosphate: step 7/9.</text>
</comment>
<gene>
    <name evidence="11" type="primary">hisC</name>
    <name evidence="13" type="ORF">AYP45_05005</name>
</gene>
<dbReference type="PANTHER" id="PTHR42885">
    <property type="entry name" value="HISTIDINOL-PHOSPHATE AMINOTRANSFERASE-RELATED"/>
    <property type="match status" value="1"/>
</dbReference>
<evidence type="ECO:0000256" key="5">
    <source>
        <dbReference type="ARBA" id="ARBA00022576"/>
    </source>
</evidence>
<evidence type="ECO:0000256" key="11">
    <source>
        <dbReference type="HAMAP-Rule" id="MF_01023"/>
    </source>
</evidence>
<evidence type="ECO:0000256" key="8">
    <source>
        <dbReference type="ARBA" id="ARBA00022898"/>
    </source>
</evidence>
<evidence type="ECO:0000259" key="12">
    <source>
        <dbReference type="Pfam" id="PF00155"/>
    </source>
</evidence>
<dbReference type="InterPro" id="IPR004839">
    <property type="entry name" value="Aminotransferase_I/II_large"/>
</dbReference>
<feature type="domain" description="Aminotransferase class I/classII large" evidence="12">
    <location>
        <begin position="25"/>
        <end position="343"/>
    </location>
</feature>
<name>A0A1V4AVJ7_9BACT</name>
<reference evidence="13 14" key="1">
    <citation type="journal article" date="2017" name="Water Res.">
        <title>Discovery and metagenomic analysis of an anammox bacterial enrichment related to Candidatus "Brocadia caroliniensis" in a full-scale glycerol-fed nitritation-denitritation separate centrate treatment process.</title>
        <authorList>
            <person name="Park H."/>
            <person name="Brotto A.C."/>
            <person name="van Loosdrecht M.C."/>
            <person name="Chandran K."/>
        </authorList>
    </citation>
    <scope>NUCLEOTIDE SEQUENCE [LARGE SCALE GENOMIC DNA]</scope>
    <source>
        <strain evidence="13">26THWARD</strain>
    </source>
</reference>
<dbReference type="InterPro" id="IPR015421">
    <property type="entry name" value="PyrdxlP-dep_Trfase_major"/>
</dbReference>
<dbReference type="AlphaFoldDB" id="A0A1V4AVJ7"/>
<keyword evidence="9 11" id="KW-0368">Histidine biosynthesis</keyword>
<dbReference type="Pfam" id="PF00155">
    <property type="entry name" value="Aminotran_1_2"/>
    <property type="match status" value="1"/>
</dbReference>
<dbReference type="STRING" id="1004156.AYP45_05005"/>
<dbReference type="Gene3D" id="3.90.1150.10">
    <property type="entry name" value="Aspartate Aminotransferase, domain 1"/>
    <property type="match status" value="1"/>
</dbReference>
<dbReference type="EMBL" id="AYTS01000042">
    <property type="protein sequence ID" value="OOP57146.1"/>
    <property type="molecule type" value="Genomic_DNA"/>
</dbReference>
<keyword evidence="6 11" id="KW-0028">Amino-acid biosynthesis</keyword>
<feature type="modified residue" description="N6-(pyridoxal phosphate)lysine" evidence="11">
    <location>
        <position position="208"/>
    </location>
</feature>
<evidence type="ECO:0000313" key="13">
    <source>
        <dbReference type="EMBL" id="OOP57146.1"/>
    </source>
</evidence>
<dbReference type="InterPro" id="IPR015424">
    <property type="entry name" value="PyrdxlP-dep_Trfase"/>
</dbReference>
<dbReference type="GO" id="GO:0004400">
    <property type="term" value="F:histidinol-phosphate transaminase activity"/>
    <property type="evidence" value="ECO:0007669"/>
    <property type="project" value="UniProtKB-UniRule"/>
</dbReference>
<dbReference type="Proteomes" id="UP000189681">
    <property type="component" value="Unassembled WGS sequence"/>
</dbReference>
<dbReference type="UniPathway" id="UPA00031">
    <property type="reaction ID" value="UER00012"/>
</dbReference>
<dbReference type="InterPro" id="IPR015422">
    <property type="entry name" value="PyrdxlP-dep_Trfase_small"/>
</dbReference>
<proteinExistence type="inferred from homology"/>
<evidence type="ECO:0000256" key="7">
    <source>
        <dbReference type="ARBA" id="ARBA00022679"/>
    </source>
</evidence>
<dbReference type="SUPFAM" id="SSF53383">
    <property type="entry name" value="PLP-dependent transferases"/>
    <property type="match status" value="1"/>
</dbReference>
<comment type="similarity">
    <text evidence="3 11">Belongs to the class-II pyridoxal-phosphate-dependent aminotransferase family. Histidinol-phosphate aminotransferase subfamily.</text>
</comment>
<keyword evidence="5 11" id="KW-0032">Aminotransferase</keyword>
<dbReference type="CDD" id="cd00609">
    <property type="entry name" value="AAT_like"/>
    <property type="match status" value="1"/>
</dbReference>
<organism evidence="13 14">
    <name type="scientific">Candidatus Brocadia carolinensis</name>
    <dbReference type="NCBI Taxonomy" id="1004156"/>
    <lineage>
        <taxon>Bacteria</taxon>
        <taxon>Pseudomonadati</taxon>
        <taxon>Planctomycetota</taxon>
        <taxon>Candidatus Brocadiia</taxon>
        <taxon>Candidatus Brocadiales</taxon>
        <taxon>Candidatus Brocadiaceae</taxon>
        <taxon>Candidatus Brocadia</taxon>
    </lineage>
</organism>
<evidence type="ECO:0000256" key="6">
    <source>
        <dbReference type="ARBA" id="ARBA00022605"/>
    </source>
</evidence>
<dbReference type="EC" id="2.6.1.9" evidence="11"/>
<sequence length="360" mass="40469">MSYFRKNIEMMSGYTPGEQPQDGIYVKLNTNENPYPPSSKVLNAIKSAVSDSLRLYPDPVATQARQKVAEVLGTKPEYVMAGNGSDDLLSIIIRSFAGPCDKVIFPYPSYMLYKTLAELQDGAACAIDFTEDYTLPKDFIVKGAKVTFIANPNSPSGTMIPPDDISTIASKIDGVLVVDEAYADFAEDNCLRLVEKHDNVLILRTLSKSYSLAGIRLGFCIAQEHLIQGMMKVKDSYNVDRLSIAAVVAALDDQKSMKTHVEKIKETRLHLTRSLQEMGFFVYPSQTNFVLVRCRKEVSAHTLYQTLKLRKILVRYFNLRRLDDCLRITIGTREEIDTLLKHLKELVSDSHSKIMHPCCH</sequence>
<comment type="cofactor">
    <cofactor evidence="1 11">
        <name>pyridoxal 5'-phosphate</name>
        <dbReference type="ChEBI" id="CHEBI:597326"/>
    </cofactor>
</comment>
<evidence type="ECO:0000256" key="9">
    <source>
        <dbReference type="ARBA" id="ARBA00023102"/>
    </source>
</evidence>
<keyword evidence="8 11" id="KW-0663">Pyridoxal phosphate</keyword>
<dbReference type="InterPro" id="IPR001917">
    <property type="entry name" value="Aminotrans_II_pyridoxalP_BS"/>
</dbReference>
<dbReference type="PROSITE" id="PS00599">
    <property type="entry name" value="AA_TRANSFER_CLASS_2"/>
    <property type="match status" value="1"/>
</dbReference>
<dbReference type="NCBIfam" id="TIGR01141">
    <property type="entry name" value="hisC"/>
    <property type="match status" value="1"/>
</dbReference>